<feature type="region of interest" description="Disordered" evidence="1">
    <location>
        <begin position="42"/>
        <end position="83"/>
    </location>
</feature>
<protein>
    <recommendedName>
        <fullName evidence="2">2EXR domain-containing protein</fullName>
    </recommendedName>
</protein>
<gene>
    <name evidence="3" type="ORF">B0T14DRAFT_255047</name>
</gene>
<dbReference type="InterPro" id="IPR038883">
    <property type="entry name" value="AN11006-like"/>
</dbReference>
<comment type="caution">
    <text evidence="3">The sequence shown here is derived from an EMBL/GenBank/DDBJ whole genome shotgun (WGS) entry which is preliminary data.</text>
</comment>
<dbReference type="PANTHER" id="PTHR42085:SF8">
    <property type="entry name" value="F-BOX DOMAIN-CONTAINING PROTEIN"/>
    <property type="match status" value="1"/>
</dbReference>
<dbReference type="AlphaFoldDB" id="A0AA39WKI0"/>
<dbReference type="InterPro" id="IPR045518">
    <property type="entry name" value="2EXR"/>
</dbReference>
<keyword evidence="4" id="KW-1185">Reference proteome</keyword>
<feature type="compositionally biased region" description="Acidic residues" evidence="1">
    <location>
        <begin position="371"/>
        <end position="383"/>
    </location>
</feature>
<feature type="domain" description="2EXR" evidence="2">
    <location>
        <begin position="92"/>
        <end position="155"/>
    </location>
</feature>
<evidence type="ECO:0000313" key="4">
    <source>
        <dbReference type="Proteomes" id="UP001175000"/>
    </source>
</evidence>
<dbReference type="PANTHER" id="PTHR42085">
    <property type="entry name" value="F-BOX DOMAIN-CONTAINING PROTEIN"/>
    <property type="match status" value="1"/>
</dbReference>
<evidence type="ECO:0000313" key="3">
    <source>
        <dbReference type="EMBL" id="KAK0616980.1"/>
    </source>
</evidence>
<reference evidence="3" key="1">
    <citation type="submission" date="2023-06" db="EMBL/GenBank/DDBJ databases">
        <title>Genome-scale phylogeny and comparative genomics of the fungal order Sordariales.</title>
        <authorList>
            <consortium name="Lawrence Berkeley National Laboratory"/>
            <person name="Hensen N."/>
            <person name="Bonometti L."/>
            <person name="Westerberg I."/>
            <person name="Brannstrom I.O."/>
            <person name="Guillou S."/>
            <person name="Cros-Aarteil S."/>
            <person name="Calhoun S."/>
            <person name="Haridas S."/>
            <person name="Kuo A."/>
            <person name="Mondo S."/>
            <person name="Pangilinan J."/>
            <person name="Riley R."/>
            <person name="Labutti K."/>
            <person name="Andreopoulos B."/>
            <person name="Lipzen A."/>
            <person name="Chen C."/>
            <person name="Yanf M."/>
            <person name="Daum C."/>
            <person name="Ng V."/>
            <person name="Clum A."/>
            <person name="Steindorff A."/>
            <person name="Ohm R."/>
            <person name="Martin F."/>
            <person name="Silar P."/>
            <person name="Natvig D."/>
            <person name="Lalanne C."/>
            <person name="Gautier V."/>
            <person name="Ament-Velasquez S.L."/>
            <person name="Kruys A."/>
            <person name="Hutchinson M.I."/>
            <person name="Powell A.J."/>
            <person name="Barry K."/>
            <person name="Miller A.N."/>
            <person name="Grigoriev I.V."/>
            <person name="Debuchy R."/>
            <person name="Gladieux P."/>
            <person name="Thoren M.H."/>
            <person name="Johannesson H."/>
        </authorList>
    </citation>
    <scope>NUCLEOTIDE SEQUENCE</scope>
    <source>
        <strain evidence="3">CBS 606.72</strain>
    </source>
</reference>
<accession>A0AA39WKI0</accession>
<name>A0AA39WKI0_9PEZI</name>
<dbReference type="EMBL" id="JAULSU010000005">
    <property type="protein sequence ID" value="KAK0616980.1"/>
    <property type="molecule type" value="Genomic_DNA"/>
</dbReference>
<evidence type="ECO:0000256" key="1">
    <source>
        <dbReference type="SAM" id="MobiDB-lite"/>
    </source>
</evidence>
<feature type="region of interest" description="Disordered" evidence="1">
    <location>
        <begin position="356"/>
        <end position="383"/>
    </location>
</feature>
<organism evidence="3 4">
    <name type="scientific">Immersiella caudata</name>
    <dbReference type="NCBI Taxonomy" id="314043"/>
    <lineage>
        <taxon>Eukaryota</taxon>
        <taxon>Fungi</taxon>
        <taxon>Dikarya</taxon>
        <taxon>Ascomycota</taxon>
        <taxon>Pezizomycotina</taxon>
        <taxon>Sordariomycetes</taxon>
        <taxon>Sordariomycetidae</taxon>
        <taxon>Sordariales</taxon>
        <taxon>Lasiosphaeriaceae</taxon>
        <taxon>Immersiella</taxon>
    </lineage>
</organism>
<proteinExistence type="predicted"/>
<evidence type="ECO:0000259" key="2">
    <source>
        <dbReference type="Pfam" id="PF20150"/>
    </source>
</evidence>
<sequence>MSLAQRQTPGFVRNLAASATGAHQIACCSVFPYLPIRNNRRGLSSHAHHRPIRSQPNMSPAQRGKGRAKKPSGRLPTRFQPYRTAAPRPPRFHRFIELPGELRTMIYKHIAEQPDAIDVCSIWNARPTTDIVALFQTCRQIRDEAAHVFYSTNTFCLLEQCDQYGADGGDIEKSPWYAWLKTIGDKNARSLRHVQLRIRDERRDDYYLKLIKELAIRSPDITRLAIVAETHASTTNLANGTRFIYSWEPNQVNQLSLCKLSELVPSVNMFKNLNILMLAGREDPQFLNVACSRFSVRLQVIESADAKRASTACQLLWDRKKIYDGVYVAGTPGTPGRILRSDDADGAGLEVEIDVNNRVKEEDDKGSGNDVDMEDEDDDIGSV</sequence>
<dbReference type="Pfam" id="PF20150">
    <property type="entry name" value="2EXR"/>
    <property type="match status" value="1"/>
</dbReference>
<feature type="compositionally biased region" description="Basic and acidic residues" evidence="1">
    <location>
        <begin position="356"/>
        <end position="367"/>
    </location>
</feature>
<dbReference type="Proteomes" id="UP001175000">
    <property type="component" value="Unassembled WGS sequence"/>
</dbReference>